<name>A0ABT3PNC2_9BACT</name>
<accession>A0ABT3PNC2</accession>
<dbReference type="SUPFAM" id="SSF56059">
    <property type="entry name" value="Glutathione synthetase ATP-binding domain-like"/>
    <property type="match status" value="1"/>
</dbReference>
<evidence type="ECO:0000256" key="1">
    <source>
        <dbReference type="PROSITE-ProRule" id="PRU00409"/>
    </source>
</evidence>
<protein>
    <recommendedName>
        <fullName evidence="2">ATP-grasp domain-containing protein</fullName>
    </recommendedName>
</protein>
<dbReference type="InterPro" id="IPR013651">
    <property type="entry name" value="ATP-grasp_RimK-type"/>
</dbReference>
<proteinExistence type="predicted"/>
<keyword evidence="4" id="KW-1185">Reference proteome</keyword>
<dbReference type="PANTHER" id="PTHR21621:SF0">
    <property type="entry name" value="BETA-CITRYLGLUTAMATE SYNTHASE B-RELATED"/>
    <property type="match status" value="1"/>
</dbReference>
<dbReference type="Pfam" id="PF08443">
    <property type="entry name" value="RimK"/>
    <property type="match status" value="1"/>
</dbReference>
<comment type="caution">
    <text evidence="3">The sequence shown here is derived from an EMBL/GenBank/DDBJ whole genome shotgun (WGS) entry which is preliminary data.</text>
</comment>
<dbReference type="PANTHER" id="PTHR21621">
    <property type="entry name" value="RIBOSOMAL PROTEIN S6 MODIFICATION PROTEIN"/>
    <property type="match status" value="1"/>
</dbReference>
<evidence type="ECO:0000259" key="2">
    <source>
        <dbReference type="PROSITE" id="PS50975"/>
    </source>
</evidence>
<dbReference type="EMBL" id="JAGGJA010000004">
    <property type="protein sequence ID" value="MCW9706764.1"/>
    <property type="molecule type" value="Genomic_DNA"/>
</dbReference>
<gene>
    <name evidence="3" type="ORF">J6I44_07840</name>
</gene>
<dbReference type="InterPro" id="IPR013815">
    <property type="entry name" value="ATP_grasp_subdomain_1"/>
</dbReference>
<organism evidence="3 4">
    <name type="scientific">Fodinibius salsisoli</name>
    <dbReference type="NCBI Taxonomy" id="2820877"/>
    <lineage>
        <taxon>Bacteria</taxon>
        <taxon>Pseudomonadati</taxon>
        <taxon>Balneolota</taxon>
        <taxon>Balneolia</taxon>
        <taxon>Balneolales</taxon>
        <taxon>Balneolaceae</taxon>
        <taxon>Fodinibius</taxon>
    </lineage>
</organism>
<dbReference type="InterPro" id="IPR011761">
    <property type="entry name" value="ATP-grasp"/>
</dbReference>
<keyword evidence="1" id="KW-0547">Nucleotide-binding</keyword>
<evidence type="ECO:0000313" key="3">
    <source>
        <dbReference type="EMBL" id="MCW9706764.1"/>
    </source>
</evidence>
<dbReference type="Gene3D" id="3.30.1490.20">
    <property type="entry name" value="ATP-grasp fold, A domain"/>
    <property type="match status" value="1"/>
</dbReference>
<reference evidence="3 4" key="1">
    <citation type="submission" date="2021-03" db="EMBL/GenBank/DDBJ databases">
        <title>Aliifodinibius sp. nov., a new bacterium isolated from saline soil.</title>
        <authorList>
            <person name="Galisteo C."/>
            <person name="De La Haba R."/>
            <person name="Sanchez-Porro C."/>
            <person name="Ventosa A."/>
        </authorList>
    </citation>
    <scope>NUCLEOTIDE SEQUENCE [LARGE SCALE GENOMIC DNA]</scope>
    <source>
        <strain evidence="3 4">1BSP15-2V2</strain>
    </source>
</reference>
<evidence type="ECO:0000313" key="4">
    <source>
        <dbReference type="Proteomes" id="UP001207918"/>
    </source>
</evidence>
<feature type="domain" description="ATP-grasp" evidence="2">
    <location>
        <begin position="93"/>
        <end position="147"/>
    </location>
</feature>
<sequence>MKIAIHHKEGGFSSKWIEYCEDHQVDYKTVSCYDNDIIDQLEDCAALMWHFNQSNPKDVLFAKQLIFALQSAGKKVFPDFYTAWHFDDKVGQKYLLEEVGAPLVPSYVFYDKQQALNWVQNTDFPKVFKLRKGAGAAHVKLVESKSEARKQVKKAFSSGFSQYDKVQNFKDRWYQYQNGKTGWWNVAKGLLRFARTTEFARVVGPERGYIYFQDYISGNDFDIRVIVIDGKAFAIKRLVREGDFRASGSGHVLFEKHHFDEKTVRLSFEIAENINSQCLAIDYVFQDGKPLIVELSYGFIKEVYYECEGYWDRELNWHKGAFNAQGWMVESLLKEVSINSPA</sequence>
<dbReference type="PROSITE" id="PS50975">
    <property type="entry name" value="ATP_GRASP"/>
    <property type="match status" value="1"/>
</dbReference>
<dbReference type="Gene3D" id="3.30.470.20">
    <property type="entry name" value="ATP-grasp fold, B domain"/>
    <property type="match status" value="1"/>
</dbReference>
<keyword evidence="1" id="KW-0067">ATP-binding</keyword>
<dbReference type="Proteomes" id="UP001207918">
    <property type="component" value="Unassembled WGS sequence"/>
</dbReference>
<dbReference type="RefSeq" id="WP_265765498.1">
    <property type="nucleotide sequence ID" value="NZ_JAGGJA010000004.1"/>
</dbReference>